<comment type="caution">
    <text evidence="1">The sequence shown here is derived from an EMBL/GenBank/DDBJ whole genome shotgun (WGS) entry which is preliminary data.</text>
</comment>
<dbReference type="RefSeq" id="WP_241444611.1">
    <property type="nucleotide sequence ID" value="NZ_JAKZHW010000001.1"/>
</dbReference>
<dbReference type="Proteomes" id="UP001203058">
    <property type="component" value="Unassembled WGS sequence"/>
</dbReference>
<protein>
    <submittedName>
        <fullName evidence="1">Uncharacterized protein</fullName>
    </submittedName>
</protein>
<reference evidence="1 2" key="1">
    <citation type="submission" date="2022-03" db="EMBL/GenBank/DDBJ databases">
        <authorList>
            <person name="Jo J.-H."/>
            <person name="Im W.-T."/>
        </authorList>
    </citation>
    <scope>NUCLEOTIDE SEQUENCE [LARGE SCALE GENOMIC DNA]</scope>
    <source>
        <strain evidence="1 2">SM33</strain>
    </source>
</reference>
<name>A0ABS9VHS7_9SPHN</name>
<proteinExistence type="predicted"/>
<organism evidence="1 2">
    <name type="scientific">Sphingomonas telluris</name>
    <dbReference type="NCBI Taxonomy" id="2907998"/>
    <lineage>
        <taxon>Bacteria</taxon>
        <taxon>Pseudomonadati</taxon>
        <taxon>Pseudomonadota</taxon>
        <taxon>Alphaproteobacteria</taxon>
        <taxon>Sphingomonadales</taxon>
        <taxon>Sphingomonadaceae</taxon>
        <taxon>Sphingomonas</taxon>
    </lineage>
</organism>
<evidence type="ECO:0000313" key="2">
    <source>
        <dbReference type="Proteomes" id="UP001203058"/>
    </source>
</evidence>
<sequence>MRAQYQAPLEQEAQLMPTHTITLTAKQISANVIQVTGNGKRKLPGGSGEHRFKFKLDDETTTKCVLFKSMVSADCSTCPPDLKQGNTQIYGWSMNNNPTRGKYRRAQFMDRNDNDDPMDVSYQLEFTCVDKSIKVLPFDPVITNGGKT</sequence>
<keyword evidence="2" id="KW-1185">Reference proteome</keyword>
<evidence type="ECO:0000313" key="1">
    <source>
        <dbReference type="EMBL" id="MCH8614516.1"/>
    </source>
</evidence>
<accession>A0ABS9VHS7</accession>
<dbReference type="EMBL" id="JAKZHW010000001">
    <property type="protein sequence ID" value="MCH8614516.1"/>
    <property type="molecule type" value="Genomic_DNA"/>
</dbReference>
<gene>
    <name evidence="1" type="ORF">LZ016_00125</name>
</gene>